<evidence type="ECO:0000256" key="2">
    <source>
        <dbReference type="ARBA" id="ARBA00006219"/>
    </source>
</evidence>
<evidence type="ECO:0000256" key="1">
    <source>
        <dbReference type="ARBA" id="ARBA00004496"/>
    </source>
</evidence>
<evidence type="ECO:0000256" key="4">
    <source>
        <dbReference type="ARBA" id="ARBA00022679"/>
    </source>
</evidence>
<evidence type="ECO:0000256" key="10">
    <source>
        <dbReference type="SAM" id="MobiDB-lite"/>
    </source>
</evidence>
<dbReference type="EMBL" id="JBAMIC010000011">
    <property type="protein sequence ID" value="KAK7100841.1"/>
    <property type="molecule type" value="Genomic_DNA"/>
</dbReference>
<gene>
    <name evidence="12" type="ORF">V1264_023712</name>
</gene>
<comment type="function">
    <text evidence="7">Catalyzes the GTP-dependent phosphorylation of 5-hydroxy-L-lysine.</text>
</comment>
<evidence type="ECO:0000256" key="5">
    <source>
        <dbReference type="ARBA" id="ARBA00022777"/>
    </source>
</evidence>
<evidence type="ECO:0000256" key="3">
    <source>
        <dbReference type="ARBA" id="ARBA00022490"/>
    </source>
</evidence>
<dbReference type="GO" id="GO:0005737">
    <property type="term" value="C:cytoplasm"/>
    <property type="evidence" value="ECO:0007669"/>
    <property type="project" value="UniProtKB-SubCell"/>
</dbReference>
<evidence type="ECO:0000256" key="8">
    <source>
        <dbReference type="ARBA" id="ARBA00038873"/>
    </source>
</evidence>
<keyword evidence="5" id="KW-0418">Kinase</keyword>
<sequence length="403" mass="45255">MSEGRPSASVADVTQILAQHYNLQVLSITELVSFDSRNFAVEAVPLKKKLHRKAEHDDEAENDSPSRQNSDCCGSKEKCNPLTVPAQKLVLKILNSELCREEKLFTTKQQIEASRFLKREGFLCPEVIVTSEHELLAPTNISESCALLMTMLPGTALGSDKNRLTATVLYELGVLLASMHQVLSGCNNKYMETDPHNPWAMENMHLLSDYLDCIEDEDDKKMLADVMAQFQRIRNNELPLLIKSLIHGDFHDLNLIVDWDSTNLDTERSTICQKYGIIDFEEMSVSYPALELGRLIADMMTDCDSLNLLDIGGHVLAGYFSVDEYVVKNFSLYQAVLACLAQYMVLGSYEYTAQGGTNDYCSLGSKESKKVLKQLRDVDESEVYKAWGDVLAQYGVKNVFSQE</sequence>
<evidence type="ECO:0000256" key="9">
    <source>
        <dbReference type="ARBA" id="ARBA00040505"/>
    </source>
</evidence>
<dbReference type="InterPro" id="IPR002575">
    <property type="entry name" value="Aminoglycoside_PTrfase"/>
</dbReference>
<dbReference type="InterPro" id="IPR050249">
    <property type="entry name" value="Pseudomonas-type_ThrB"/>
</dbReference>
<dbReference type="Proteomes" id="UP001374579">
    <property type="component" value="Unassembled WGS sequence"/>
</dbReference>
<evidence type="ECO:0000313" key="13">
    <source>
        <dbReference type="Proteomes" id="UP001374579"/>
    </source>
</evidence>
<dbReference type="InterPro" id="IPR011009">
    <property type="entry name" value="Kinase-like_dom_sf"/>
</dbReference>
<name>A0AAN9B7P6_9CAEN</name>
<dbReference type="Gene3D" id="3.90.1200.10">
    <property type="match status" value="1"/>
</dbReference>
<organism evidence="12 13">
    <name type="scientific">Littorina saxatilis</name>
    <dbReference type="NCBI Taxonomy" id="31220"/>
    <lineage>
        <taxon>Eukaryota</taxon>
        <taxon>Metazoa</taxon>
        <taxon>Spiralia</taxon>
        <taxon>Lophotrochozoa</taxon>
        <taxon>Mollusca</taxon>
        <taxon>Gastropoda</taxon>
        <taxon>Caenogastropoda</taxon>
        <taxon>Littorinimorpha</taxon>
        <taxon>Littorinoidea</taxon>
        <taxon>Littorinidae</taxon>
        <taxon>Littorina</taxon>
    </lineage>
</organism>
<evidence type="ECO:0000256" key="6">
    <source>
        <dbReference type="ARBA" id="ARBA00036820"/>
    </source>
</evidence>
<dbReference type="PANTHER" id="PTHR21064:SF1">
    <property type="entry name" value="HYDROXYLYSINE KINASE"/>
    <property type="match status" value="1"/>
</dbReference>
<keyword evidence="13" id="KW-1185">Reference proteome</keyword>
<evidence type="ECO:0000259" key="11">
    <source>
        <dbReference type="Pfam" id="PF01636"/>
    </source>
</evidence>
<comment type="caution">
    <text evidence="12">The sequence shown here is derived from an EMBL/GenBank/DDBJ whole genome shotgun (WGS) entry which is preliminary data.</text>
</comment>
<dbReference type="AlphaFoldDB" id="A0AAN9B7P6"/>
<dbReference type="SUPFAM" id="SSF56112">
    <property type="entry name" value="Protein kinase-like (PK-like)"/>
    <property type="match status" value="1"/>
</dbReference>
<feature type="compositionally biased region" description="Polar residues" evidence="10">
    <location>
        <begin position="63"/>
        <end position="72"/>
    </location>
</feature>
<keyword evidence="4" id="KW-0808">Transferase</keyword>
<reference evidence="12 13" key="1">
    <citation type="submission" date="2024-02" db="EMBL/GenBank/DDBJ databases">
        <title>Chromosome-scale genome assembly of the rough periwinkle Littorina saxatilis.</title>
        <authorList>
            <person name="De Jode A."/>
            <person name="Faria R."/>
            <person name="Formenti G."/>
            <person name="Sims Y."/>
            <person name="Smith T.P."/>
            <person name="Tracey A."/>
            <person name="Wood J.M.D."/>
            <person name="Zagrodzka Z.B."/>
            <person name="Johannesson K."/>
            <person name="Butlin R.K."/>
            <person name="Leder E.H."/>
        </authorList>
    </citation>
    <scope>NUCLEOTIDE SEQUENCE [LARGE SCALE GENOMIC DNA]</scope>
    <source>
        <strain evidence="12">Snail1</strain>
        <tissue evidence="12">Muscle</tissue>
    </source>
</reference>
<dbReference type="Pfam" id="PF01636">
    <property type="entry name" value="APH"/>
    <property type="match status" value="1"/>
</dbReference>
<feature type="domain" description="Aminoglycoside phosphotransferase" evidence="11">
    <location>
        <begin position="88"/>
        <end position="301"/>
    </location>
</feature>
<keyword evidence="3" id="KW-0963">Cytoplasm</keyword>
<protein>
    <recommendedName>
        <fullName evidence="9">Hydroxylysine kinase</fullName>
        <ecNumber evidence="8">2.7.1.81</ecNumber>
    </recommendedName>
</protein>
<comment type="similarity">
    <text evidence="2">Belongs to the aminoglycoside phosphotransferase family.</text>
</comment>
<dbReference type="PANTHER" id="PTHR21064">
    <property type="entry name" value="AMINOGLYCOSIDE PHOSPHOTRANSFERASE DOMAIN-CONTAINING PROTEIN-RELATED"/>
    <property type="match status" value="1"/>
</dbReference>
<proteinExistence type="inferred from homology"/>
<feature type="region of interest" description="Disordered" evidence="10">
    <location>
        <begin position="54"/>
        <end position="74"/>
    </location>
</feature>
<dbReference type="EC" id="2.7.1.81" evidence="8"/>
<comment type="subcellular location">
    <subcellularLocation>
        <location evidence="1">Cytoplasm</location>
    </subcellularLocation>
</comment>
<evidence type="ECO:0000313" key="12">
    <source>
        <dbReference type="EMBL" id="KAK7100841.1"/>
    </source>
</evidence>
<accession>A0AAN9B7P6</accession>
<evidence type="ECO:0000256" key="7">
    <source>
        <dbReference type="ARBA" id="ARBA00037368"/>
    </source>
</evidence>
<dbReference type="GO" id="GO:0047992">
    <property type="term" value="F:hydroxylysine kinase activity"/>
    <property type="evidence" value="ECO:0007669"/>
    <property type="project" value="UniProtKB-EC"/>
</dbReference>
<comment type="catalytic activity">
    <reaction evidence="6">
        <text>(5R)-5-hydroxy-L-lysine + GTP = (5R)-5-phosphooxy-L-lysine + GDP + H(+)</text>
        <dbReference type="Rhea" id="RHEA:19049"/>
        <dbReference type="ChEBI" id="CHEBI:15378"/>
        <dbReference type="ChEBI" id="CHEBI:37565"/>
        <dbReference type="ChEBI" id="CHEBI:57882"/>
        <dbReference type="ChEBI" id="CHEBI:58189"/>
        <dbReference type="ChEBI" id="CHEBI:58357"/>
        <dbReference type="EC" id="2.7.1.81"/>
    </reaction>
</comment>